<reference evidence="7" key="1">
    <citation type="submission" date="2017-09" db="EMBL/GenBank/DDBJ databases">
        <title>FDA dAtabase for Regulatory Grade micrObial Sequences (FDA-ARGOS): Supporting development and validation of Infectious Disease Dx tests.</title>
        <authorList>
            <person name="Minogue T."/>
            <person name="Wolcott M."/>
            <person name="Wasieloski L."/>
            <person name="Aguilar W."/>
            <person name="Moore D."/>
            <person name="Tallon L."/>
            <person name="Sadzewicz L."/>
            <person name="Ott S."/>
            <person name="Zhao X."/>
            <person name="Nagaraj S."/>
            <person name="Vavikolanu K."/>
            <person name="Aluvathingal J."/>
            <person name="Nadendla S."/>
            <person name="Sichtig H."/>
        </authorList>
    </citation>
    <scope>NUCLEOTIDE SEQUENCE [LARGE SCALE GENOMIC DNA]</scope>
    <source>
        <strain evidence="7">FDAARGOS_394</strain>
    </source>
</reference>
<keyword evidence="6" id="KW-0808">Transferase</keyword>
<feature type="modified residue" description="N6-(pyridoxal phosphate)lysine" evidence="4">
    <location>
        <position position="181"/>
    </location>
</feature>
<dbReference type="PANTHER" id="PTHR30244:SF9">
    <property type="entry name" value="PROTEIN RV3402C"/>
    <property type="match status" value="1"/>
</dbReference>
<dbReference type="PANTHER" id="PTHR30244">
    <property type="entry name" value="TRANSAMINASE"/>
    <property type="match status" value="1"/>
</dbReference>
<dbReference type="AlphaFoldDB" id="A0A2A7V0B4"/>
<dbReference type="InterPro" id="IPR015421">
    <property type="entry name" value="PyrdxlP-dep_Trfase_major"/>
</dbReference>
<dbReference type="GO" id="GO:0030170">
    <property type="term" value="F:pyridoxal phosphate binding"/>
    <property type="evidence" value="ECO:0007669"/>
    <property type="project" value="TreeGrafter"/>
</dbReference>
<accession>A0A2A7V0B4</accession>
<evidence type="ECO:0000256" key="4">
    <source>
        <dbReference type="PIRSR" id="PIRSR000390-2"/>
    </source>
</evidence>
<protein>
    <submittedName>
        <fullName evidence="6">DegT/DnrJ/EryC1/StrS aminotransferase</fullName>
    </submittedName>
</protein>
<name>A0A2A7V0B4_COMTR</name>
<dbReference type="PIRSF" id="PIRSF000390">
    <property type="entry name" value="PLP_StrS"/>
    <property type="match status" value="1"/>
</dbReference>
<organism evidence="6 7">
    <name type="scientific">Comamonas terrigena</name>
    <dbReference type="NCBI Taxonomy" id="32013"/>
    <lineage>
        <taxon>Bacteria</taxon>
        <taxon>Pseudomonadati</taxon>
        <taxon>Pseudomonadota</taxon>
        <taxon>Betaproteobacteria</taxon>
        <taxon>Burkholderiales</taxon>
        <taxon>Comamonadaceae</taxon>
        <taxon>Comamonas</taxon>
    </lineage>
</organism>
<dbReference type="EMBL" id="PDEA01000001">
    <property type="protein sequence ID" value="PEH90871.1"/>
    <property type="molecule type" value="Genomic_DNA"/>
</dbReference>
<feature type="active site" description="Proton acceptor" evidence="3">
    <location>
        <position position="181"/>
    </location>
</feature>
<comment type="caution">
    <text evidence="6">The sequence shown here is derived from an EMBL/GenBank/DDBJ whole genome shotgun (WGS) entry which is preliminary data.</text>
</comment>
<sequence>MPLLVPCVPAPHELLPWLERMHAARHYSNFGPLVCELEATFATQFQVAGAQVTTVANATLGLELVLQALDLPAGSRILLPSFTFVATATAVLRAGHVPVLADVDADSWMLTPDIASAAHASMPVAAVVPVATFGMPHDMQAWQQFEAQTGLPVVIDAAAAYGSQWLHNGEGTLVFSLHTTKSMPAIEGGLVVSSRPGLTTKVRQLSNFGINLEPTAGVPVGTLAGAGTNAKMSEYHAAVGLASLQQWERHAQDRKALQADLMQFLNQCSGHNLQWQGDGTGGPLKAPTLLCPRLPSAHIRSQLEQICAQEKITVRRWYQPLLEHMPALHSRCLALPTPVAHQLADTLLGLPFFLGMTAAQRERVGNAVARVQWSRPAGRLTACVAHPVPLAA</sequence>
<evidence type="ECO:0000256" key="5">
    <source>
        <dbReference type="RuleBase" id="RU004508"/>
    </source>
</evidence>
<dbReference type="InterPro" id="IPR015424">
    <property type="entry name" value="PyrdxlP-dep_Trfase"/>
</dbReference>
<dbReference type="GO" id="GO:0008483">
    <property type="term" value="F:transaminase activity"/>
    <property type="evidence" value="ECO:0007669"/>
    <property type="project" value="UniProtKB-KW"/>
</dbReference>
<dbReference type="OrthoDB" id="9804264at2"/>
<keyword evidence="1 4" id="KW-0663">Pyridoxal phosphate</keyword>
<dbReference type="GO" id="GO:0000271">
    <property type="term" value="P:polysaccharide biosynthetic process"/>
    <property type="evidence" value="ECO:0007669"/>
    <property type="project" value="TreeGrafter"/>
</dbReference>
<comment type="similarity">
    <text evidence="2 5">Belongs to the DegT/DnrJ/EryC1 family.</text>
</comment>
<evidence type="ECO:0000313" key="7">
    <source>
        <dbReference type="Proteomes" id="UP000220246"/>
    </source>
</evidence>
<keyword evidence="6" id="KW-0032">Aminotransferase</keyword>
<dbReference type="Gene3D" id="3.40.640.10">
    <property type="entry name" value="Type I PLP-dependent aspartate aminotransferase-like (Major domain)"/>
    <property type="match status" value="1"/>
</dbReference>
<dbReference type="Pfam" id="PF01041">
    <property type="entry name" value="DegT_DnrJ_EryC1"/>
    <property type="match status" value="1"/>
</dbReference>
<dbReference type="SUPFAM" id="SSF53383">
    <property type="entry name" value="PLP-dependent transferases"/>
    <property type="match status" value="1"/>
</dbReference>
<evidence type="ECO:0000256" key="1">
    <source>
        <dbReference type="ARBA" id="ARBA00022898"/>
    </source>
</evidence>
<evidence type="ECO:0000256" key="2">
    <source>
        <dbReference type="ARBA" id="ARBA00037999"/>
    </source>
</evidence>
<dbReference type="InterPro" id="IPR000653">
    <property type="entry name" value="DegT/StrS_aminotransferase"/>
</dbReference>
<dbReference type="Proteomes" id="UP000220246">
    <property type="component" value="Unassembled WGS sequence"/>
</dbReference>
<dbReference type="STRING" id="1219032.GCA_001515545_04016"/>
<keyword evidence="7" id="KW-1185">Reference proteome</keyword>
<proteinExistence type="inferred from homology"/>
<evidence type="ECO:0000256" key="3">
    <source>
        <dbReference type="PIRSR" id="PIRSR000390-1"/>
    </source>
</evidence>
<gene>
    <name evidence="6" type="ORF">CRM82_04950</name>
</gene>
<evidence type="ECO:0000313" key="6">
    <source>
        <dbReference type="EMBL" id="PEH90871.1"/>
    </source>
</evidence>